<dbReference type="CDD" id="cd15482">
    <property type="entry name" value="Sialidase_non-viral"/>
    <property type="match status" value="1"/>
</dbReference>
<evidence type="ECO:0000313" key="4">
    <source>
        <dbReference type="Proteomes" id="UP000739538"/>
    </source>
</evidence>
<evidence type="ECO:0000256" key="1">
    <source>
        <dbReference type="SAM" id="MobiDB-lite"/>
    </source>
</evidence>
<dbReference type="GO" id="GO:0010411">
    <property type="term" value="P:xyloglucan metabolic process"/>
    <property type="evidence" value="ECO:0007669"/>
    <property type="project" value="TreeGrafter"/>
</dbReference>
<dbReference type="Proteomes" id="UP000739538">
    <property type="component" value="Unassembled WGS sequence"/>
</dbReference>
<protein>
    <recommendedName>
        <fullName evidence="5">T9SS type A sorting domain-containing protein</fullName>
    </recommendedName>
</protein>
<reference evidence="3" key="2">
    <citation type="journal article" date="2021" name="Microbiome">
        <title>Successional dynamics and alternative stable states in a saline activated sludge microbial community over 9 years.</title>
        <authorList>
            <person name="Wang Y."/>
            <person name="Ye J."/>
            <person name="Ju F."/>
            <person name="Liu L."/>
            <person name="Boyd J.A."/>
            <person name="Deng Y."/>
            <person name="Parks D.H."/>
            <person name="Jiang X."/>
            <person name="Yin X."/>
            <person name="Woodcroft B.J."/>
            <person name="Tyson G.W."/>
            <person name="Hugenholtz P."/>
            <person name="Polz M.F."/>
            <person name="Zhang T."/>
        </authorList>
    </citation>
    <scope>NUCLEOTIDE SEQUENCE</scope>
    <source>
        <strain evidence="3">HKST-UBA02</strain>
    </source>
</reference>
<feature type="signal peptide" evidence="2">
    <location>
        <begin position="1"/>
        <end position="19"/>
    </location>
</feature>
<reference evidence="3" key="1">
    <citation type="submission" date="2020-04" db="EMBL/GenBank/DDBJ databases">
        <authorList>
            <person name="Zhang T."/>
        </authorList>
    </citation>
    <scope>NUCLEOTIDE SEQUENCE</scope>
    <source>
        <strain evidence="3">HKST-UBA02</strain>
    </source>
</reference>
<feature type="chain" id="PRO_5037762708" description="T9SS type A sorting domain-containing protein" evidence="2">
    <location>
        <begin position="20"/>
        <end position="870"/>
    </location>
</feature>
<evidence type="ECO:0000313" key="3">
    <source>
        <dbReference type="EMBL" id="MCA9756110.1"/>
    </source>
</evidence>
<dbReference type="InterPro" id="IPR015943">
    <property type="entry name" value="WD40/YVTN_repeat-like_dom_sf"/>
</dbReference>
<organism evidence="3 4">
    <name type="scientific">Eiseniibacteriota bacterium</name>
    <dbReference type="NCBI Taxonomy" id="2212470"/>
    <lineage>
        <taxon>Bacteria</taxon>
        <taxon>Candidatus Eiseniibacteriota</taxon>
    </lineage>
</organism>
<dbReference type="InterPro" id="IPR052025">
    <property type="entry name" value="Xyloglucanase_GH74"/>
</dbReference>
<dbReference type="PANTHER" id="PTHR43739">
    <property type="entry name" value="XYLOGLUCANASE (EUROFUNG)"/>
    <property type="match status" value="1"/>
</dbReference>
<dbReference type="EMBL" id="JAGQHS010000042">
    <property type="protein sequence ID" value="MCA9756110.1"/>
    <property type="molecule type" value="Genomic_DNA"/>
</dbReference>
<proteinExistence type="predicted"/>
<dbReference type="SUPFAM" id="SSF110296">
    <property type="entry name" value="Oligoxyloglucan reducing end-specific cellobiohydrolase"/>
    <property type="match status" value="2"/>
</dbReference>
<feature type="region of interest" description="Disordered" evidence="1">
    <location>
        <begin position="53"/>
        <end position="77"/>
    </location>
</feature>
<dbReference type="Gene3D" id="2.130.10.10">
    <property type="entry name" value="YVTN repeat-like/Quinoprotein amine dehydrogenase"/>
    <property type="match status" value="3"/>
</dbReference>
<comment type="caution">
    <text evidence="3">The sequence shown here is derived from an EMBL/GenBank/DDBJ whole genome shotgun (WGS) entry which is preliminary data.</text>
</comment>
<dbReference type="PANTHER" id="PTHR43739:SF5">
    <property type="entry name" value="EXO-ALPHA-SIALIDASE"/>
    <property type="match status" value="1"/>
</dbReference>
<evidence type="ECO:0008006" key="5">
    <source>
        <dbReference type="Google" id="ProtNLM"/>
    </source>
</evidence>
<keyword evidence="2" id="KW-0732">Signal</keyword>
<accession>A0A956SD63</accession>
<evidence type="ECO:0000256" key="2">
    <source>
        <dbReference type="SAM" id="SignalP"/>
    </source>
</evidence>
<name>A0A956SD63_UNCEI</name>
<dbReference type="AlphaFoldDB" id="A0A956SD63"/>
<gene>
    <name evidence="3" type="ORF">KDA27_09930</name>
</gene>
<sequence length="870" mass="94111">MQQRLPLVLTALAVTSAGAAFLLAQQGAFGIGHGDESPFGIHVGQVTGEPLPIDTDGISPEPTEVASAQDESGDQKRAREEWIESMHKAPGVDWRAIDRGHRTELALARYADIENGLRTSNWTEVGSANQAGHSRSACPSPDGSRLYIGSANGGSWRGDIDGTNWSPISDGLGYEVNQILVASNASGTAEILHILSNEGGVAQLHSSTDDGATWFVPTHLPTDFYEAKRMVRDVSQPGRVYLLTRARNTWEGGGGFDYGFLLYRSDDGGLDWDMKYVFPANPRADVWIDRQAGGAVWVLSGNTLHRSLDGGLTFTQIGTVPTTGTVNDVILDASEAGAPSFYGMIKESGAYKLYGSSNGGVTWTLRHTPSDMWDQMMVSISDPNTVFFGGVECWRSVNGGSTFNKINSWGAYYGDPANRLHADIRGLDAAMVGAQPALFINTDGGTYVSYDNGATVQNLCLQGVGISQYYDTYTSGTDPYLVLGGAQDQGYQQSLPGQGTPYLQFSQLISGDYAHIVSTVRDHNLAFCVYPGFILLQKQEAAPQGLLNLGDFPTPNHLWLPPLCADPDVVGTFYFLGDGLYKYERIGTSYSFDITLNPQDFGSGSLSGMCISPADSDYWYLTMDSGQLWFSHDAGATFTNPARGPNGHWFHGTSIVGSPNDRDLAYVGGSGYLGHPVWKTTDGGATWEGIGDGLPNTLVYELVLGGVNQDELFAATEVGAYRYDSNLGTWESIMGTEAPLTTYWGVEWVPEINSVRFGTYGRGMWDYALTDPADVADYGQSNRTGLALRTSPNPARSEVAFSFDLPADASVTLELFDVHGRRLDTVDAGSLGAGHHDLPYRMEESWARGTYLARLRAGDRTDVRKIQLVD</sequence>